<organism evidence="1 2">
    <name type="scientific">Giardia intestinalis (strain P15)</name>
    <name type="common">Giardia lamblia</name>
    <dbReference type="NCBI Taxonomy" id="658858"/>
    <lineage>
        <taxon>Eukaryota</taxon>
        <taxon>Metamonada</taxon>
        <taxon>Diplomonadida</taxon>
        <taxon>Hexamitidae</taxon>
        <taxon>Giardiinae</taxon>
        <taxon>Giardia</taxon>
    </lineage>
</organism>
<dbReference type="VEuPathDB" id="GiardiaDB:GLP15_2691"/>
<evidence type="ECO:0000313" key="1">
    <source>
        <dbReference type="EMBL" id="EFO62698.1"/>
    </source>
</evidence>
<evidence type="ECO:0000313" key="2">
    <source>
        <dbReference type="Proteomes" id="UP000008974"/>
    </source>
</evidence>
<reference evidence="1 2" key="1">
    <citation type="journal article" date="2010" name="BMC Genomics">
        <title>Genome analysis and comparative genomics of a Giardia intestinalis assemblage E isolate.</title>
        <authorList>
            <person name="Jerlstrom-Hultqvist J."/>
            <person name="Franzen O."/>
            <person name="Ankarklev J."/>
            <person name="Xu F."/>
            <person name="Nohynkova E."/>
            <person name="Andersson J.O."/>
            <person name="Svard S.G."/>
            <person name="Andersson B."/>
        </authorList>
    </citation>
    <scope>NUCLEOTIDE SEQUENCE [LARGE SCALE GENOMIC DNA]</scope>
    <source>
        <strain evidence="1 2">P15</strain>
    </source>
</reference>
<dbReference type="EMBL" id="ACVC01000165">
    <property type="protein sequence ID" value="EFO62698.1"/>
    <property type="molecule type" value="Genomic_DNA"/>
</dbReference>
<accession>E1F479</accession>
<dbReference type="Proteomes" id="UP000008974">
    <property type="component" value="Unassembled WGS sequence"/>
</dbReference>
<proteinExistence type="predicted"/>
<sequence length="190" mass="21182">MYTYTTKIVLSANVELNKVIEAHINEFHVMKVSVCSGSIQGCHQYHVTSSVRNTCGRRTHSIVEQDNESQLEQSRRVYTMNSHEVAQSHCTAEQGSDTHCHEQVIGNHWGTDTMHLLHSRGHDFFCVLGLHQGRALVTQSSGNSGLLGVLLAPLGLPSTPKGSRYRQRFISVSVIEEVGLLVRSMIHIHK</sequence>
<comment type="caution">
    <text evidence="1">The sequence shown here is derived from an EMBL/GenBank/DDBJ whole genome shotgun (WGS) entry which is preliminary data.</text>
</comment>
<protein>
    <submittedName>
        <fullName evidence="1">Uncharacterized protein</fullName>
    </submittedName>
</protein>
<name>E1F479_GIAIA</name>
<dbReference type="AlphaFoldDB" id="E1F479"/>
<gene>
    <name evidence="1" type="ORF">GLP15_2691</name>
</gene>